<feature type="region of interest" description="Disordered" evidence="3">
    <location>
        <begin position="162"/>
        <end position="190"/>
    </location>
</feature>
<dbReference type="KEGG" id="vg:31653051"/>
<organism evidence="4">
    <name type="scientific">Cowpea polerovirus 1</name>
    <dbReference type="NCBI Taxonomy" id="1913124"/>
    <lineage>
        <taxon>Viruses</taxon>
        <taxon>Riboviria</taxon>
        <taxon>Orthornavirae</taxon>
        <taxon>Pisuviricota</taxon>
        <taxon>Pisoniviricetes</taxon>
        <taxon>Sobelivirales</taxon>
        <taxon>Solemoviridae</taxon>
        <taxon>Polerovirus</taxon>
        <taxon>Polerovirus CPPV1</taxon>
    </lineage>
</organism>
<dbReference type="GeneID" id="31653051"/>
<dbReference type="Proteomes" id="UP000202830">
    <property type="component" value="Segment"/>
</dbReference>
<dbReference type="GO" id="GO:0046740">
    <property type="term" value="P:transport of virus in host, cell to cell"/>
    <property type="evidence" value="ECO:0007669"/>
    <property type="project" value="UniProtKB-KW"/>
</dbReference>
<sequence>MEDLTVAGIGGLHAATQWLWSKPLGQQVAEDDDEETVDALTEEAEIEGGLARHLCFLKTTSREVPVEQSRSGRLYQTAQHSVLEYSRPTMSIKSQWSRWSSSPRPLPPPPGRSLTSLIPIASPRAYNPMSTNLASLEMDNAPGQVGLLTGLSGMTPRKISSGSFIKETVPAQSRDRSGSPLSVKLKTRNR</sequence>
<dbReference type="EMBL" id="KX599154">
    <property type="protein sequence ID" value="APA23045.1"/>
    <property type="molecule type" value="Genomic_RNA"/>
</dbReference>
<evidence type="ECO:0000313" key="6">
    <source>
        <dbReference type="Proteomes" id="UP000202830"/>
    </source>
</evidence>
<dbReference type="PRINTS" id="PR00912">
    <property type="entry name" value="LVIRUSORF5"/>
</dbReference>
<reference evidence="5" key="2">
    <citation type="journal article" date="2017" name="Arch. Virol.">
        <title>Complete genome sequences of cowpea polerovirus 1 and cowpea polerovirus 2 infecting cowpea plants in Burkina Faso.</title>
        <authorList>
            <person name="Palanga E."/>
            <person name="Martin D.P."/>
            <person name="Galzi S."/>
            <person name="Zabre J."/>
            <person name="Bouda Z."/>
            <person name="Neya J.B."/>
            <person name="Sawadogo M."/>
            <person name="Traore O."/>
            <person name="Peterschmitt M."/>
            <person name="Roumagnac P."/>
            <person name="Filloux D."/>
        </authorList>
    </citation>
    <scope>NUCLEOTIDE SEQUENCE [LARGE SCALE GENOMIC DNA]</scope>
    <source>
        <strain evidence="5">BE167</strain>
    </source>
</reference>
<dbReference type="InterPro" id="IPR001964">
    <property type="entry name" value="Luteo_VPG"/>
</dbReference>
<keyword evidence="6" id="KW-1185">Reference proteome</keyword>
<name>A0A1I9W794_9VIRU</name>
<reference evidence="4" key="1">
    <citation type="journal article" date="2016" name="PLoS ONE">
        <title>Metagenomic-Based Screening and Molecular Characterization of Cowpea-Infecting Viruses in Burkina Faso.</title>
        <authorList>
            <person name="Palanga E."/>
            <person name="Filloux D."/>
            <person name="Martin D.P."/>
            <person name="Fernandez E."/>
            <person name="Gargani D."/>
            <person name="Ferdinand R."/>
            <person name="Zabre J."/>
            <person name="Bouda Z."/>
            <person name="Neya J.B."/>
            <person name="Sawadogo M."/>
            <person name="Traore O."/>
            <person name="Peterschmitt M."/>
            <person name="Roumagnac P."/>
        </authorList>
    </citation>
    <scope>NUCLEOTIDE SEQUENCE</scope>
    <source>
        <strain evidence="4">BE167</strain>
    </source>
</reference>
<dbReference type="OrthoDB" id="19655at10239"/>
<keyword evidence="2" id="KW-0916">Viral movement protein</keyword>
<keyword evidence="1" id="KW-0813">Transport</keyword>
<dbReference type="Pfam" id="PF01659">
    <property type="entry name" value="Luteo_Vpg"/>
    <property type="match status" value="1"/>
</dbReference>
<dbReference type="EMBL" id="KY364846">
    <property type="protein sequence ID" value="AQV03233.1"/>
    <property type="molecule type" value="Genomic_RNA"/>
</dbReference>
<accession>A0A1I9W794</accession>
<evidence type="ECO:0000313" key="5">
    <source>
        <dbReference type="EMBL" id="AQV03233.1"/>
    </source>
</evidence>
<proteinExistence type="predicted"/>
<protein>
    <submittedName>
        <fullName evidence="4">Movement protein</fullName>
    </submittedName>
</protein>
<evidence type="ECO:0000256" key="3">
    <source>
        <dbReference type="SAM" id="MobiDB-lite"/>
    </source>
</evidence>
<evidence type="ECO:0000256" key="2">
    <source>
        <dbReference type="ARBA" id="ARBA00023031"/>
    </source>
</evidence>
<dbReference type="RefSeq" id="YP_009352250.1">
    <property type="nucleotide sequence ID" value="NC_034246.1"/>
</dbReference>
<evidence type="ECO:0000256" key="1">
    <source>
        <dbReference type="ARBA" id="ARBA00022448"/>
    </source>
</evidence>
<evidence type="ECO:0000313" key="4">
    <source>
        <dbReference type="EMBL" id="APA23045.1"/>
    </source>
</evidence>